<sequence>MKKVTLDVSLIDVIRIEETKPVHPQHNKVVMGTQFNRKVLGKTDWKNGHEMEIETGYIALVNVSQGIQVPRQNTGEKGGLDLSLPTLVLHDS</sequence>
<name>A0A8S1BFD5_ARCPL</name>
<accession>A0A8S1BFD5</accession>
<comment type="caution">
    <text evidence="1">The sequence shown here is derived from an EMBL/GenBank/DDBJ whole genome shotgun (WGS) entry which is preliminary data.</text>
</comment>
<evidence type="ECO:0000313" key="2">
    <source>
        <dbReference type="Proteomes" id="UP000494106"/>
    </source>
</evidence>
<evidence type="ECO:0000313" key="1">
    <source>
        <dbReference type="EMBL" id="CAB3257022.1"/>
    </source>
</evidence>
<dbReference type="AlphaFoldDB" id="A0A8S1BFD5"/>
<protein>
    <submittedName>
        <fullName evidence="1">Uncharacterized protein</fullName>
    </submittedName>
</protein>
<organism evidence="1 2">
    <name type="scientific">Arctia plantaginis</name>
    <name type="common">Wood tiger moth</name>
    <name type="synonym">Phalaena plantaginis</name>
    <dbReference type="NCBI Taxonomy" id="874455"/>
    <lineage>
        <taxon>Eukaryota</taxon>
        <taxon>Metazoa</taxon>
        <taxon>Ecdysozoa</taxon>
        <taxon>Arthropoda</taxon>
        <taxon>Hexapoda</taxon>
        <taxon>Insecta</taxon>
        <taxon>Pterygota</taxon>
        <taxon>Neoptera</taxon>
        <taxon>Endopterygota</taxon>
        <taxon>Lepidoptera</taxon>
        <taxon>Glossata</taxon>
        <taxon>Ditrysia</taxon>
        <taxon>Noctuoidea</taxon>
        <taxon>Erebidae</taxon>
        <taxon>Arctiinae</taxon>
        <taxon>Arctia</taxon>
    </lineage>
</organism>
<dbReference type="EMBL" id="CADEBC010000590">
    <property type="protein sequence ID" value="CAB3257022.1"/>
    <property type="molecule type" value="Genomic_DNA"/>
</dbReference>
<dbReference type="Proteomes" id="UP000494106">
    <property type="component" value="Unassembled WGS sequence"/>
</dbReference>
<gene>
    <name evidence="1" type="ORF">APLA_LOCUS15717</name>
</gene>
<reference evidence="1 2" key="1">
    <citation type="submission" date="2020-04" db="EMBL/GenBank/DDBJ databases">
        <authorList>
            <person name="Wallbank WR R."/>
            <person name="Pardo Diaz C."/>
            <person name="Kozak K."/>
            <person name="Martin S."/>
            <person name="Jiggins C."/>
            <person name="Moest M."/>
            <person name="Warren A I."/>
            <person name="Byers J.R.P. K."/>
            <person name="Montejo-Kovacevich G."/>
            <person name="Yen C E."/>
        </authorList>
    </citation>
    <scope>NUCLEOTIDE SEQUENCE [LARGE SCALE GENOMIC DNA]</scope>
</reference>
<keyword evidence="2" id="KW-1185">Reference proteome</keyword>
<proteinExistence type="predicted"/>